<sequence>MAEPAEAALDAVAAQLGQAAAPSRCLATVRQLTGLFREARHREKATESVFQNLLQILRKGTSDIDVAGKDVSALAHLDDCLLLLSECFRCLRNACVQCTSNQNILRYGSRQGFNVL</sequence>
<keyword evidence="2" id="KW-1185">Reference proteome</keyword>
<comment type="caution">
    <text evidence="1">The sequence shown here is derived from an EMBL/GenBank/DDBJ whole genome shotgun (WGS) entry which is preliminary data.</text>
</comment>
<reference evidence="1" key="1">
    <citation type="submission" date="2021-08" db="EMBL/GenBank/DDBJ databases">
        <title>The first chromosome-level gecko genome reveals the dynamic sex chromosomes of Neotropical dwarf geckos (Sphaerodactylidae: Sphaerodactylus).</title>
        <authorList>
            <person name="Pinto B.J."/>
            <person name="Keating S.E."/>
            <person name="Gamble T."/>
        </authorList>
    </citation>
    <scope>NUCLEOTIDE SEQUENCE</scope>
    <source>
        <strain evidence="1">TG3544</strain>
    </source>
</reference>
<organism evidence="1 2">
    <name type="scientific">Sphaerodactylus townsendi</name>
    <dbReference type="NCBI Taxonomy" id="933632"/>
    <lineage>
        <taxon>Eukaryota</taxon>
        <taxon>Metazoa</taxon>
        <taxon>Chordata</taxon>
        <taxon>Craniata</taxon>
        <taxon>Vertebrata</taxon>
        <taxon>Euteleostomi</taxon>
        <taxon>Lepidosauria</taxon>
        <taxon>Squamata</taxon>
        <taxon>Bifurcata</taxon>
        <taxon>Gekkota</taxon>
        <taxon>Sphaerodactylidae</taxon>
        <taxon>Sphaerodactylus</taxon>
    </lineage>
</organism>
<evidence type="ECO:0000313" key="1">
    <source>
        <dbReference type="EMBL" id="KAH7989683.1"/>
    </source>
</evidence>
<dbReference type="Proteomes" id="UP000827872">
    <property type="component" value="Linkage Group LG14"/>
</dbReference>
<accession>A0ACB8EBU8</accession>
<evidence type="ECO:0000313" key="2">
    <source>
        <dbReference type="Proteomes" id="UP000827872"/>
    </source>
</evidence>
<proteinExistence type="predicted"/>
<name>A0ACB8EBU8_9SAUR</name>
<dbReference type="EMBL" id="CM037627">
    <property type="protein sequence ID" value="KAH7989683.1"/>
    <property type="molecule type" value="Genomic_DNA"/>
</dbReference>
<protein>
    <submittedName>
        <fullName evidence="1">Uncharacterized protein</fullName>
    </submittedName>
</protein>
<gene>
    <name evidence="1" type="ORF">K3G42_013010</name>
</gene>